<organism evidence="7 8">
    <name type="scientific">Desulforamulus aquiferis</name>
    <dbReference type="NCBI Taxonomy" id="1397668"/>
    <lineage>
        <taxon>Bacteria</taxon>
        <taxon>Bacillati</taxon>
        <taxon>Bacillota</taxon>
        <taxon>Clostridia</taxon>
        <taxon>Eubacteriales</taxon>
        <taxon>Peptococcaceae</taxon>
        <taxon>Desulforamulus</taxon>
    </lineage>
</organism>
<dbReference type="PANTHER" id="PTHR40064:SF1">
    <property type="entry name" value="MEMBRANE PROTEIN"/>
    <property type="match status" value="1"/>
</dbReference>
<dbReference type="RefSeq" id="WP_304541229.1">
    <property type="nucleotide sequence ID" value="NZ_JARPTC010000004.1"/>
</dbReference>
<keyword evidence="2" id="KW-1003">Cell membrane</keyword>
<reference evidence="7" key="1">
    <citation type="journal article" date="2023" name="J. Hazard. Mater.">
        <title>Anaerobic biodegradation of pyrene and benzo[a]pyrene by a new sulfate-reducing Desulforamulus aquiferis strain DSA.</title>
        <authorList>
            <person name="Zhang Z."/>
            <person name="Sun J."/>
            <person name="Gong X."/>
            <person name="Wang C."/>
            <person name="Wang H."/>
        </authorList>
    </citation>
    <scope>NUCLEOTIDE SEQUENCE</scope>
    <source>
        <strain evidence="7">DSA</strain>
    </source>
</reference>
<feature type="transmembrane region" description="Helical" evidence="6">
    <location>
        <begin position="101"/>
        <end position="119"/>
    </location>
</feature>
<evidence type="ECO:0000313" key="7">
    <source>
        <dbReference type="EMBL" id="MDO7786289.1"/>
    </source>
</evidence>
<protein>
    <submittedName>
        <fullName evidence="7">Aromatic acid exporter family protein</fullName>
    </submittedName>
</protein>
<evidence type="ECO:0000256" key="2">
    <source>
        <dbReference type="ARBA" id="ARBA00022475"/>
    </source>
</evidence>
<evidence type="ECO:0000256" key="3">
    <source>
        <dbReference type="ARBA" id="ARBA00022692"/>
    </source>
</evidence>
<dbReference type="AlphaFoldDB" id="A0AAW7Z9E7"/>
<comment type="subcellular location">
    <subcellularLocation>
        <location evidence="1">Cell membrane</location>
        <topology evidence="1">Multi-pass membrane protein</topology>
    </subcellularLocation>
</comment>
<dbReference type="InterPro" id="IPR052984">
    <property type="entry name" value="UPF0421"/>
</dbReference>
<reference evidence="7" key="2">
    <citation type="submission" date="2023-03" db="EMBL/GenBank/DDBJ databases">
        <authorList>
            <person name="Zhang Z."/>
        </authorList>
    </citation>
    <scope>NUCLEOTIDE SEQUENCE</scope>
    <source>
        <strain evidence="7">DSA</strain>
    </source>
</reference>
<dbReference type="Proteomes" id="UP001172911">
    <property type="component" value="Unassembled WGS sequence"/>
</dbReference>
<feature type="transmembrane region" description="Helical" evidence="6">
    <location>
        <begin position="61"/>
        <end position="94"/>
    </location>
</feature>
<keyword evidence="4 6" id="KW-1133">Transmembrane helix</keyword>
<sequence length="364" mass="41209">MFAAIVNAIGARILKTGLAVTLAVYICTILNLEPKVFSAVSAVINVQPSIFRSFRNAVEQILTHIISVLIAVACGYALGSNPVIMGITTVLIILTNVKLKLFQGVAMGVVAGIFVLDAPQHDFLTHALTRSYVVFVGLGAALLVNSLLPQPRYGQIVLTNLSKLNVMCIEFFEELVKRFIKLEPMGAEEYERRRSLIKGQLRTTRSQYELLKEQNKYLKQIPCDVNETWEKYLDFNSKLFFKSQEIYNATQQRLDWRLERGEPPISNEFNKVLEMLGRGVDSVVLLNAKLYDYIINGVGMEQLPKNEHFWEELSYFIDNWHTKLTGANFLHVFMYVSVVANDIKWASRSIKEFPAMKESGSIES</sequence>
<proteinExistence type="predicted"/>
<feature type="transmembrane region" description="Helical" evidence="6">
    <location>
        <begin position="12"/>
        <end position="32"/>
    </location>
</feature>
<evidence type="ECO:0000256" key="5">
    <source>
        <dbReference type="ARBA" id="ARBA00023136"/>
    </source>
</evidence>
<evidence type="ECO:0000256" key="4">
    <source>
        <dbReference type="ARBA" id="ARBA00022989"/>
    </source>
</evidence>
<evidence type="ECO:0000256" key="1">
    <source>
        <dbReference type="ARBA" id="ARBA00004651"/>
    </source>
</evidence>
<keyword evidence="5 6" id="KW-0472">Membrane</keyword>
<evidence type="ECO:0000256" key="6">
    <source>
        <dbReference type="SAM" id="Phobius"/>
    </source>
</evidence>
<name>A0AAW7Z9E7_9FIRM</name>
<dbReference type="EMBL" id="JARPTC010000004">
    <property type="protein sequence ID" value="MDO7786289.1"/>
    <property type="molecule type" value="Genomic_DNA"/>
</dbReference>
<feature type="transmembrane region" description="Helical" evidence="6">
    <location>
        <begin position="131"/>
        <end position="148"/>
    </location>
</feature>
<dbReference type="InterPro" id="IPR010343">
    <property type="entry name" value="ArAE_1"/>
</dbReference>
<keyword evidence="3 6" id="KW-0812">Transmembrane</keyword>
<dbReference type="Pfam" id="PF06081">
    <property type="entry name" value="ArAE_1"/>
    <property type="match status" value="1"/>
</dbReference>
<dbReference type="PANTHER" id="PTHR40064">
    <property type="entry name" value="MEMBRANE PROTEIN-RELATED"/>
    <property type="match status" value="1"/>
</dbReference>
<keyword evidence="8" id="KW-1185">Reference proteome</keyword>
<dbReference type="GO" id="GO:0005886">
    <property type="term" value="C:plasma membrane"/>
    <property type="evidence" value="ECO:0007669"/>
    <property type="project" value="UniProtKB-SubCell"/>
</dbReference>
<accession>A0AAW7Z9E7</accession>
<comment type="caution">
    <text evidence="7">The sequence shown here is derived from an EMBL/GenBank/DDBJ whole genome shotgun (WGS) entry which is preliminary data.</text>
</comment>
<evidence type="ECO:0000313" key="8">
    <source>
        <dbReference type="Proteomes" id="UP001172911"/>
    </source>
</evidence>
<gene>
    <name evidence="7" type="ORF">P6N53_03525</name>
</gene>